<feature type="domain" description="PB1-like" evidence="1">
    <location>
        <begin position="57"/>
        <end position="144"/>
    </location>
</feature>
<protein>
    <recommendedName>
        <fullName evidence="1">PB1-like domain-containing protein</fullName>
    </recommendedName>
</protein>
<sequence>MVSIAKDNDDRLGQCCLIADFFHWRKFRGKLLKQRVENRLSYLEGIGSGLLIDVEVLDIMFHHGRNFEKGKDGRWTYYPDNKHCLGEVDVDRLDVFYLKNYFKELGYKKMKLVWWLVPGRSLKVGLRRLNTDNELRKMCFYVIDVYIEHEISKTEILQGQDVIVHLDDQVRDLGEQAKSNATTIRNHFSKTTTEKLPPLIVSIVTNTSQDKEIVPRPINFNSKLKPKPKIVPKCTPIQNKVDGGDTVVLSSDSNSHDNYENVEDEAYKPVFLEDSSGESGIRDKIPSSKNELRKYNVRKKVQQESGKEKGKDKVCVDDDAFVEDVSDEEVDIGFVGRAMKILGVERFTTGMRTSNYLSRIQRIPCVHVCAAFARVNKHSKDFCHKLITIESYKEIYKYHINPLPGQPFWE</sequence>
<evidence type="ECO:0000259" key="1">
    <source>
        <dbReference type="Pfam" id="PF26130"/>
    </source>
</evidence>
<organism evidence="2 3">
    <name type="scientific">Arachis hypogaea</name>
    <name type="common">Peanut</name>
    <dbReference type="NCBI Taxonomy" id="3818"/>
    <lineage>
        <taxon>Eukaryota</taxon>
        <taxon>Viridiplantae</taxon>
        <taxon>Streptophyta</taxon>
        <taxon>Embryophyta</taxon>
        <taxon>Tracheophyta</taxon>
        <taxon>Spermatophyta</taxon>
        <taxon>Magnoliopsida</taxon>
        <taxon>eudicotyledons</taxon>
        <taxon>Gunneridae</taxon>
        <taxon>Pentapetalae</taxon>
        <taxon>rosids</taxon>
        <taxon>fabids</taxon>
        <taxon>Fabales</taxon>
        <taxon>Fabaceae</taxon>
        <taxon>Papilionoideae</taxon>
        <taxon>50 kb inversion clade</taxon>
        <taxon>dalbergioids sensu lato</taxon>
        <taxon>Dalbergieae</taxon>
        <taxon>Pterocarpus clade</taxon>
        <taxon>Arachis</taxon>
    </lineage>
</organism>
<comment type="caution">
    <text evidence="2">The sequence shown here is derived from an EMBL/GenBank/DDBJ whole genome shotgun (WGS) entry which is preliminary data.</text>
</comment>
<gene>
    <name evidence="2" type="ORF">Ahy_A06g027710</name>
</gene>
<evidence type="ECO:0000313" key="2">
    <source>
        <dbReference type="EMBL" id="RYR52840.1"/>
    </source>
</evidence>
<dbReference type="AlphaFoldDB" id="A0A445CPI6"/>
<name>A0A445CPI6_ARAHY</name>
<evidence type="ECO:0000313" key="3">
    <source>
        <dbReference type="Proteomes" id="UP000289738"/>
    </source>
</evidence>
<dbReference type="EMBL" id="SDMP01000006">
    <property type="protein sequence ID" value="RYR52840.1"/>
    <property type="molecule type" value="Genomic_DNA"/>
</dbReference>
<dbReference type="InterPro" id="IPR058594">
    <property type="entry name" value="PB1-like_dom_pln"/>
</dbReference>
<accession>A0A445CPI6</accession>
<keyword evidence="3" id="KW-1185">Reference proteome</keyword>
<proteinExistence type="predicted"/>
<dbReference type="Pfam" id="PF26130">
    <property type="entry name" value="PB1-like"/>
    <property type="match status" value="1"/>
</dbReference>
<reference evidence="2 3" key="1">
    <citation type="submission" date="2019-01" db="EMBL/GenBank/DDBJ databases">
        <title>Sequencing of cultivated peanut Arachis hypogaea provides insights into genome evolution and oil improvement.</title>
        <authorList>
            <person name="Chen X."/>
        </authorList>
    </citation>
    <scope>NUCLEOTIDE SEQUENCE [LARGE SCALE GENOMIC DNA]</scope>
    <source>
        <strain evidence="3">cv. Fuhuasheng</strain>
        <tissue evidence="2">Leaves</tissue>
    </source>
</reference>
<dbReference type="Proteomes" id="UP000289738">
    <property type="component" value="Chromosome A06"/>
</dbReference>